<proteinExistence type="predicted"/>
<accession>A0A310SAZ7</accession>
<reference evidence="1 2" key="1">
    <citation type="submission" date="2015-07" db="EMBL/GenBank/DDBJ databases">
        <title>The genome of Eufriesea mexicana.</title>
        <authorList>
            <person name="Pan H."/>
            <person name="Kapheim K."/>
        </authorList>
    </citation>
    <scope>NUCLEOTIDE SEQUENCE [LARGE SCALE GENOMIC DNA]</scope>
    <source>
        <strain evidence="1">0111107269</strain>
        <tissue evidence="1">Whole body</tissue>
    </source>
</reference>
<evidence type="ECO:0000313" key="1">
    <source>
        <dbReference type="EMBL" id="OAD54245.1"/>
    </source>
</evidence>
<gene>
    <name evidence="1" type="ORF">WN48_08167</name>
</gene>
<evidence type="ECO:0000313" key="2">
    <source>
        <dbReference type="Proteomes" id="UP000250275"/>
    </source>
</evidence>
<keyword evidence="2" id="KW-1185">Reference proteome</keyword>
<sequence>MVEIQLLTKKKGSRWNSYYSEEKTERETKRCFFLVMASLLWFTVNEKKKQTLI</sequence>
<dbReference type="AlphaFoldDB" id="A0A310SAZ7"/>
<dbReference type="Proteomes" id="UP000250275">
    <property type="component" value="Unassembled WGS sequence"/>
</dbReference>
<dbReference type="EMBL" id="KQ764887">
    <property type="protein sequence ID" value="OAD54245.1"/>
    <property type="molecule type" value="Genomic_DNA"/>
</dbReference>
<organism evidence="1 2">
    <name type="scientific">Eufriesea mexicana</name>
    <dbReference type="NCBI Taxonomy" id="516756"/>
    <lineage>
        <taxon>Eukaryota</taxon>
        <taxon>Metazoa</taxon>
        <taxon>Ecdysozoa</taxon>
        <taxon>Arthropoda</taxon>
        <taxon>Hexapoda</taxon>
        <taxon>Insecta</taxon>
        <taxon>Pterygota</taxon>
        <taxon>Neoptera</taxon>
        <taxon>Endopterygota</taxon>
        <taxon>Hymenoptera</taxon>
        <taxon>Apocrita</taxon>
        <taxon>Aculeata</taxon>
        <taxon>Apoidea</taxon>
        <taxon>Anthophila</taxon>
        <taxon>Apidae</taxon>
        <taxon>Eufriesea</taxon>
    </lineage>
</organism>
<name>A0A310SAZ7_9HYME</name>
<protein>
    <submittedName>
        <fullName evidence="1">Uncharacterized protein</fullName>
    </submittedName>
</protein>